<dbReference type="EMBL" id="CP066817">
    <property type="protein sequence ID" value="QQM61675.1"/>
    <property type="molecule type" value="Genomic_DNA"/>
</dbReference>
<evidence type="ECO:0000313" key="5">
    <source>
        <dbReference type="EMBL" id="KZU95632.1"/>
    </source>
</evidence>
<keyword evidence="1 2" id="KW-0238">DNA-binding</keyword>
<dbReference type="PRINTS" id="PR00455">
    <property type="entry name" value="HTHTETR"/>
</dbReference>
<dbReference type="Proteomes" id="UP000076882">
    <property type="component" value="Unassembled WGS sequence"/>
</dbReference>
<dbReference type="EMBL" id="LUWI01000030">
    <property type="protein sequence ID" value="KZU02230.1"/>
    <property type="molecule type" value="Genomic_DNA"/>
</dbReference>
<reference evidence="9 10" key="1">
    <citation type="submission" date="2016-03" db="EMBL/GenBank/DDBJ databases">
        <title>Comparative genomics of 54 Lactobacillus plantarum strains reveals genomic uncoupling from niche constraints.</title>
        <authorList>
            <person name="Martino M.E."/>
        </authorList>
    </citation>
    <scope>NUCLEOTIDE SEQUENCE [LARGE SCALE GENOMIC DNA]</scope>
    <source>
        <strain evidence="5 10">19.1</strain>
        <strain evidence="6 9">NAB2</strain>
        <strain evidence="4 11">Nizo2260</strain>
    </source>
</reference>
<proteinExistence type="predicted"/>
<dbReference type="Proteomes" id="UP000094892">
    <property type="component" value="Unassembled WGS sequence"/>
</dbReference>
<sequence length="223" mass="25262">MERPRIRDYFQHDLSQNETITPKQRAILQASLDLFAEKGFDQTSTSDIAQRAGVAEGTVYRRYKTKAALRDAILAPIAAHIVPILASDFSEDELRQRYPSLQAFVTAIFTDRVAFAKANVKELKVIFEMAAFDAERREQILSQIAPKMVKQMGSVINQLKADHLIVDWPNDLILQSLLSQLFGYLARLMLELPGTEIEREQAYLITVMTKILTPGEHDQITGQ</sequence>
<reference evidence="8 13" key="3">
    <citation type="submission" date="2020-12" db="EMBL/GenBank/DDBJ databases">
        <title>Whole genome sequencing of Lactobacillus plantarum PC518.</title>
        <authorList>
            <person name="Guo Q."/>
        </authorList>
    </citation>
    <scope>NUCLEOTIDE SEQUENCE [LARGE SCALE GENOMIC DNA]</scope>
    <source>
        <strain evidence="8 13">PC518</strain>
    </source>
</reference>
<reference evidence="7 12" key="2">
    <citation type="submission" date="2016-08" db="EMBL/GenBank/DDBJ databases">
        <title>Genome sequencing of Lactobacillus plantarum JSA22, isolated from fermented soybean paste.</title>
        <authorList>
            <person name="Choi H.S."/>
        </authorList>
    </citation>
    <scope>NUCLEOTIDE SEQUENCE [LARGE SCALE GENOMIC DNA]</scope>
    <source>
        <strain evidence="7 12">JSA22</strain>
    </source>
</reference>
<dbReference type="InterPro" id="IPR050109">
    <property type="entry name" value="HTH-type_TetR-like_transc_reg"/>
</dbReference>
<evidence type="ECO:0000313" key="9">
    <source>
        <dbReference type="Proteomes" id="UP000076872"/>
    </source>
</evidence>
<gene>
    <name evidence="8" type="ORF">JH395_03715</name>
    <name evidence="5" type="ORF">Lp19_1586</name>
    <name evidence="7" type="ORF">LPJSA22_02516</name>
    <name evidence="6" type="ORF">NAB2_3563</name>
    <name evidence="4" type="ORF">Nizo2260_2547</name>
</gene>
<evidence type="ECO:0000313" key="12">
    <source>
        <dbReference type="Proteomes" id="UP000094892"/>
    </source>
</evidence>
<evidence type="ECO:0000313" key="13">
    <source>
        <dbReference type="Proteomes" id="UP000595466"/>
    </source>
</evidence>
<evidence type="ECO:0000313" key="7">
    <source>
        <dbReference type="EMBL" id="ODO62502.1"/>
    </source>
</evidence>
<dbReference type="GO" id="GO:0003677">
    <property type="term" value="F:DNA binding"/>
    <property type="evidence" value="ECO:0007669"/>
    <property type="project" value="UniProtKB-UniRule"/>
</dbReference>
<evidence type="ECO:0000256" key="1">
    <source>
        <dbReference type="ARBA" id="ARBA00023125"/>
    </source>
</evidence>
<evidence type="ECO:0000256" key="2">
    <source>
        <dbReference type="PROSITE-ProRule" id="PRU00335"/>
    </source>
</evidence>
<dbReference type="PROSITE" id="PS50977">
    <property type="entry name" value="HTH_TETR_2"/>
    <property type="match status" value="1"/>
</dbReference>
<dbReference type="RefSeq" id="WP_003642548.1">
    <property type="nucleotide sequence ID" value="NZ_AP018405.1"/>
</dbReference>
<name>A0A0G9GUK2_LACPN</name>
<dbReference type="AlphaFoldDB" id="A0A0G9GUK2"/>
<dbReference type="EMBL" id="LUXM01000026">
    <property type="protein sequence ID" value="KZU95632.1"/>
    <property type="molecule type" value="Genomic_DNA"/>
</dbReference>
<evidence type="ECO:0000313" key="11">
    <source>
        <dbReference type="Proteomes" id="UP000076989"/>
    </source>
</evidence>
<dbReference type="SUPFAM" id="SSF46689">
    <property type="entry name" value="Homeodomain-like"/>
    <property type="match status" value="1"/>
</dbReference>
<evidence type="ECO:0000313" key="6">
    <source>
        <dbReference type="EMBL" id="KZU99553.1"/>
    </source>
</evidence>
<dbReference type="PATRIC" id="fig|1590.142.peg.2505"/>
<evidence type="ECO:0000313" key="8">
    <source>
        <dbReference type="EMBL" id="QQM61675.1"/>
    </source>
</evidence>
<dbReference type="Proteomes" id="UP000076989">
    <property type="component" value="Unassembled WGS sequence"/>
</dbReference>
<organism evidence="7 12">
    <name type="scientific">Lactiplantibacillus plantarum</name>
    <name type="common">Lactobacillus plantarum</name>
    <dbReference type="NCBI Taxonomy" id="1590"/>
    <lineage>
        <taxon>Bacteria</taxon>
        <taxon>Bacillati</taxon>
        <taxon>Bacillota</taxon>
        <taxon>Bacilli</taxon>
        <taxon>Lactobacillales</taxon>
        <taxon>Lactobacillaceae</taxon>
        <taxon>Lactiplantibacillus</taxon>
    </lineage>
</organism>
<protein>
    <submittedName>
        <fullName evidence="7">HTH-type transcriptional repressor FatR</fullName>
    </submittedName>
    <submittedName>
        <fullName evidence="8">TetR/AcrR family transcriptional regulator</fullName>
    </submittedName>
    <submittedName>
        <fullName evidence="4">Transcriptional regulator TetR family</fullName>
    </submittedName>
</protein>
<dbReference type="SMR" id="A0A0G9GUK2"/>
<evidence type="ECO:0000313" key="4">
    <source>
        <dbReference type="EMBL" id="KZU02230.1"/>
    </source>
</evidence>
<dbReference type="KEGG" id="lpb:SH83_11675"/>
<dbReference type="GeneID" id="89669997"/>
<dbReference type="Gene3D" id="1.10.357.10">
    <property type="entry name" value="Tetracycline Repressor, domain 2"/>
    <property type="match status" value="1"/>
</dbReference>
<dbReference type="Proteomes" id="UP000595466">
    <property type="component" value="Chromosome"/>
</dbReference>
<dbReference type="InterPro" id="IPR001647">
    <property type="entry name" value="HTH_TetR"/>
</dbReference>
<dbReference type="GO" id="GO:0006355">
    <property type="term" value="P:regulation of DNA-templated transcription"/>
    <property type="evidence" value="ECO:0007669"/>
    <property type="project" value="UniProtKB-ARBA"/>
</dbReference>
<feature type="DNA-binding region" description="H-T-H motif" evidence="2">
    <location>
        <begin position="44"/>
        <end position="63"/>
    </location>
</feature>
<dbReference type="PANTHER" id="PTHR30055:SF222">
    <property type="entry name" value="REGULATORY PROTEIN"/>
    <property type="match status" value="1"/>
</dbReference>
<evidence type="ECO:0000259" key="3">
    <source>
        <dbReference type="PROSITE" id="PS50977"/>
    </source>
</evidence>
<dbReference type="InterPro" id="IPR009057">
    <property type="entry name" value="Homeodomain-like_sf"/>
</dbReference>
<dbReference type="PANTHER" id="PTHR30055">
    <property type="entry name" value="HTH-TYPE TRANSCRIPTIONAL REGULATOR RUTR"/>
    <property type="match status" value="1"/>
</dbReference>
<accession>A0A0G9GUK2</accession>
<dbReference type="Proteomes" id="UP000076872">
    <property type="component" value="Unassembled WGS sequence"/>
</dbReference>
<evidence type="ECO:0000313" key="10">
    <source>
        <dbReference type="Proteomes" id="UP000076882"/>
    </source>
</evidence>
<feature type="domain" description="HTH tetR-type" evidence="3">
    <location>
        <begin position="21"/>
        <end position="81"/>
    </location>
</feature>
<dbReference type="EMBL" id="MCOL01000001">
    <property type="protein sequence ID" value="ODO62502.1"/>
    <property type="molecule type" value="Genomic_DNA"/>
</dbReference>
<dbReference type="EMBL" id="LUXO01000044">
    <property type="protein sequence ID" value="KZU99553.1"/>
    <property type="molecule type" value="Genomic_DNA"/>
</dbReference>
<dbReference type="OMA" id="IHNRFKF"/>
<dbReference type="Pfam" id="PF00440">
    <property type="entry name" value="TetR_N"/>
    <property type="match status" value="1"/>
</dbReference>